<organism evidence="2 3">
    <name type="scientific">Vigna unguiculata</name>
    <name type="common">Cowpea</name>
    <dbReference type="NCBI Taxonomy" id="3917"/>
    <lineage>
        <taxon>Eukaryota</taxon>
        <taxon>Viridiplantae</taxon>
        <taxon>Streptophyta</taxon>
        <taxon>Embryophyta</taxon>
        <taxon>Tracheophyta</taxon>
        <taxon>Spermatophyta</taxon>
        <taxon>Magnoliopsida</taxon>
        <taxon>eudicotyledons</taxon>
        <taxon>Gunneridae</taxon>
        <taxon>Pentapetalae</taxon>
        <taxon>rosids</taxon>
        <taxon>fabids</taxon>
        <taxon>Fabales</taxon>
        <taxon>Fabaceae</taxon>
        <taxon>Papilionoideae</taxon>
        <taxon>50 kb inversion clade</taxon>
        <taxon>NPAAA clade</taxon>
        <taxon>indigoferoid/millettioid clade</taxon>
        <taxon>Phaseoleae</taxon>
        <taxon>Vigna</taxon>
    </lineage>
</organism>
<sequence length="82" mass="9306">MPFPSGPACPGSTESRLARRPPLRQAPDLQALHQELCRQRPLPHGRQHHTRRVSGLPEVVSGEHDFNLRFSQTVLVLDDFIF</sequence>
<dbReference type="Proteomes" id="UP000501690">
    <property type="component" value="Linkage Group LG8"/>
</dbReference>
<feature type="region of interest" description="Disordered" evidence="1">
    <location>
        <begin position="1"/>
        <end position="25"/>
    </location>
</feature>
<evidence type="ECO:0000313" key="3">
    <source>
        <dbReference type="Proteomes" id="UP000501690"/>
    </source>
</evidence>
<evidence type="ECO:0000313" key="2">
    <source>
        <dbReference type="EMBL" id="QCE04982.1"/>
    </source>
</evidence>
<keyword evidence="3" id="KW-1185">Reference proteome</keyword>
<reference evidence="2 3" key="1">
    <citation type="submission" date="2019-04" db="EMBL/GenBank/DDBJ databases">
        <title>An improved genome assembly and genetic linkage map for asparagus bean, Vigna unguiculata ssp. sesquipedialis.</title>
        <authorList>
            <person name="Xia Q."/>
            <person name="Zhang R."/>
            <person name="Dong Y."/>
        </authorList>
    </citation>
    <scope>NUCLEOTIDE SEQUENCE [LARGE SCALE GENOMIC DNA]</scope>
    <source>
        <tissue evidence="2">Leaf</tissue>
    </source>
</reference>
<name>A0A4D6MWI7_VIGUN</name>
<dbReference type="EMBL" id="CP039352">
    <property type="protein sequence ID" value="QCE04982.1"/>
    <property type="molecule type" value="Genomic_DNA"/>
</dbReference>
<proteinExistence type="predicted"/>
<protein>
    <submittedName>
        <fullName evidence="2">Uncharacterized protein</fullName>
    </submittedName>
</protein>
<gene>
    <name evidence="2" type="ORF">DEO72_LG8g3024</name>
</gene>
<evidence type="ECO:0000256" key="1">
    <source>
        <dbReference type="SAM" id="MobiDB-lite"/>
    </source>
</evidence>
<accession>A0A4D6MWI7</accession>
<dbReference type="AlphaFoldDB" id="A0A4D6MWI7"/>